<dbReference type="EMBL" id="LT634361">
    <property type="protein sequence ID" value="SFZ80685.1"/>
    <property type="molecule type" value="Genomic_DNA"/>
</dbReference>
<organism evidence="1 2">
    <name type="scientific">Tenacibaculum maritimum NCIMB 2154</name>
    <dbReference type="NCBI Taxonomy" id="1349785"/>
    <lineage>
        <taxon>Bacteria</taxon>
        <taxon>Pseudomonadati</taxon>
        <taxon>Bacteroidota</taxon>
        <taxon>Flavobacteriia</taxon>
        <taxon>Flavobacteriales</taxon>
        <taxon>Flavobacteriaceae</taxon>
        <taxon>Tenacibaculum</taxon>
    </lineage>
</organism>
<dbReference type="STRING" id="1349785.GCA_000509405_01580"/>
<keyword evidence="2" id="KW-1185">Reference proteome</keyword>
<evidence type="ECO:0000313" key="1">
    <source>
        <dbReference type="EMBL" id="SFZ80685.1"/>
    </source>
</evidence>
<dbReference type="RefSeq" id="WP_024741158.1">
    <property type="nucleotide sequence ID" value="NZ_CP138495.1"/>
</dbReference>
<protein>
    <recommendedName>
        <fullName evidence="3">Tetratricopeptide repeat protein</fullName>
    </recommendedName>
</protein>
<gene>
    <name evidence="1" type="ORF">MARIT_0747</name>
</gene>
<accession>A0A2H1E7I2</accession>
<sequence length="232" mass="27096">MVVSNFIELLKKPTKVGQQNALELKKVIEKYPYFQSARSLHLKSLKKQESYKYNKELKVTAAYTTDRTILFHFICSEEHYPKNNSYSRENFSANKPKEIQKAEEELSIGKPLSFSHNEAHSFGQWLQLASQKPIIRIKENKEKNHKDLIIDEFIKNNPKISRVNKNAPVEPKTTESTKSTLPMTETLARVYLEQKKYNNAIKAYKILSLKYPEKSGFFADQIKRIQILQKNK</sequence>
<dbReference type="KEGG" id="tmar:MARIT_0747"/>
<name>A0A2H1E7I2_9FLAO</name>
<reference evidence="1 2" key="1">
    <citation type="submission" date="2016-11" db="EMBL/GenBank/DDBJ databases">
        <authorList>
            <person name="Jaros S."/>
            <person name="Januszkiewicz K."/>
            <person name="Wedrychowicz H."/>
        </authorList>
    </citation>
    <scope>NUCLEOTIDE SEQUENCE [LARGE SCALE GENOMIC DNA]</scope>
    <source>
        <strain evidence="1">NCIMB 2154T</strain>
    </source>
</reference>
<dbReference type="AlphaFoldDB" id="A0A2H1E7I2"/>
<evidence type="ECO:0000313" key="2">
    <source>
        <dbReference type="Proteomes" id="UP000231564"/>
    </source>
</evidence>
<proteinExistence type="predicted"/>
<evidence type="ECO:0008006" key="3">
    <source>
        <dbReference type="Google" id="ProtNLM"/>
    </source>
</evidence>
<dbReference type="Proteomes" id="UP000231564">
    <property type="component" value="Chromosome MARIT"/>
</dbReference>
<dbReference type="OrthoDB" id="594666at2"/>